<dbReference type="SUPFAM" id="SSF52113">
    <property type="entry name" value="BRCT domain"/>
    <property type="match status" value="2"/>
</dbReference>
<dbReference type="InterPro" id="IPR036420">
    <property type="entry name" value="BRCT_dom_sf"/>
</dbReference>
<dbReference type="PROSITE" id="PS50172">
    <property type="entry name" value="BRCT"/>
    <property type="match status" value="2"/>
</dbReference>
<dbReference type="Proteomes" id="UP001516400">
    <property type="component" value="Unassembled WGS sequence"/>
</dbReference>
<feature type="region of interest" description="Disordered" evidence="1">
    <location>
        <begin position="1"/>
        <end position="37"/>
    </location>
</feature>
<feature type="compositionally biased region" description="Low complexity" evidence="1">
    <location>
        <begin position="1"/>
        <end position="18"/>
    </location>
</feature>
<dbReference type="InterPro" id="IPR022047">
    <property type="entry name" value="Microcephalin-like"/>
</dbReference>
<feature type="region of interest" description="Disordered" evidence="1">
    <location>
        <begin position="142"/>
        <end position="161"/>
    </location>
</feature>
<dbReference type="InterPro" id="IPR001357">
    <property type="entry name" value="BRCT_dom"/>
</dbReference>
<dbReference type="Gene3D" id="3.40.50.10190">
    <property type="entry name" value="BRCT domain"/>
    <property type="match status" value="2"/>
</dbReference>
<dbReference type="Pfam" id="PF00533">
    <property type="entry name" value="BRCT"/>
    <property type="match status" value="1"/>
</dbReference>
<name>A0ABD2P0G7_9CUCU</name>
<dbReference type="SMART" id="SM00292">
    <property type="entry name" value="BRCT"/>
    <property type="match status" value="2"/>
</dbReference>
<feature type="domain" description="BRCT" evidence="2">
    <location>
        <begin position="526"/>
        <end position="591"/>
    </location>
</feature>
<proteinExistence type="predicted"/>
<keyword evidence="4" id="KW-1185">Reference proteome</keyword>
<feature type="compositionally biased region" description="Polar residues" evidence="1">
    <location>
        <begin position="144"/>
        <end position="155"/>
    </location>
</feature>
<dbReference type="AlphaFoldDB" id="A0ABD2P0G7"/>
<feature type="domain" description="BRCT" evidence="2">
    <location>
        <begin position="668"/>
        <end position="690"/>
    </location>
</feature>
<feature type="compositionally biased region" description="Basic and acidic residues" evidence="1">
    <location>
        <begin position="19"/>
        <end position="33"/>
    </location>
</feature>
<dbReference type="PANTHER" id="PTHR14625:SF3">
    <property type="entry name" value="MICROCEPHALIN"/>
    <property type="match status" value="1"/>
</dbReference>
<evidence type="ECO:0000313" key="4">
    <source>
        <dbReference type="Proteomes" id="UP001516400"/>
    </source>
</evidence>
<comment type="caution">
    <text evidence="3">The sequence shown here is derived from an EMBL/GenBank/DDBJ whole genome shotgun (WGS) entry which is preliminary data.</text>
</comment>
<reference evidence="3 4" key="1">
    <citation type="journal article" date="2021" name="BMC Biol.">
        <title>Horizontally acquired antibacterial genes associated with adaptive radiation of ladybird beetles.</title>
        <authorList>
            <person name="Li H.S."/>
            <person name="Tang X.F."/>
            <person name="Huang Y.H."/>
            <person name="Xu Z.Y."/>
            <person name="Chen M.L."/>
            <person name="Du X.Y."/>
            <person name="Qiu B.Y."/>
            <person name="Chen P.T."/>
            <person name="Zhang W."/>
            <person name="Slipinski A."/>
            <person name="Escalona H.E."/>
            <person name="Waterhouse R.M."/>
            <person name="Zwick A."/>
            <person name="Pang H."/>
        </authorList>
    </citation>
    <scope>NUCLEOTIDE SEQUENCE [LARGE SCALE GENOMIC DNA]</scope>
    <source>
        <strain evidence="3">SYSU2018</strain>
    </source>
</reference>
<sequence length="699" mass="79348">MDGTTSSSSSKMSSLQISADEKIDGNEPKEIERSGTNISINKVNDVAEKVTTPFVTERKRKNCSKSEASELKKSLISRRESLALKKEQNKFEMDLKLRKEFHDKNKEIELGCNKVKNNGDTKKSLKFDVIASPFVNTRPRRVSSKNVVQEGSNSNSERRKSTMIGTKISRNQLTEKEKEIDEITENMPLNPELLRTEKTAKNGDLKVFPGKEKLNEQTSRTRTSNKVSDKTYEIKTPVVLLENILISPQKNSVDTNQSIRKSRRKTLLESDKGTAVSSISTLKENEELSTGNSDEKTECAKFEPKESSKKVTKSISDKTIDTIRRSRRIRKLYNPEDAVINPDIQQEISVDDDEEREKIRKEKVMKINSVAEGVFLSGNVLLTQKALEYLEKNRNNQNVISTLYKSPESLLDDLGIERKKKIEKKKESFMDISGIEPIKLGEEFVHKKPKGPSQSQSGGFKTPTTRKSTRILTSKFATTEKKRRSTLEFEPNSLRVPKIKTMLKLDQKPTIVCTKMHKPDVQMFNQIVKKLGAFEVEDEVSSRTTHLVVGEVKRTINMLRALARGCWILKQEWLLSSLEQRKWLSEEDYEVTEFSSAVQKCRLERSAFGPSYTMNIFLNCGLIYVAKSTTPRCSDLRELIGLCKGKLTKIPDNAAIAVGSYFEDCKCVTEHWILDSISAGKLKPMKKYLISNAIKSPFV</sequence>
<feature type="region of interest" description="Disordered" evidence="1">
    <location>
        <begin position="253"/>
        <end position="296"/>
    </location>
</feature>
<protein>
    <recommendedName>
        <fullName evidence="2">BRCT domain-containing protein</fullName>
    </recommendedName>
</protein>
<feature type="compositionally biased region" description="Polar residues" evidence="1">
    <location>
        <begin position="452"/>
        <end position="467"/>
    </location>
</feature>
<feature type="region of interest" description="Disordered" evidence="1">
    <location>
        <begin position="446"/>
        <end position="467"/>
    </location>
</feature>
<feature type="compositionally biased region" description="Polar residues" evidence="1">
    <location>
        <begin position="275"/>
        <end position="292"/>
    </location>
</feature>
<accession>A0ABD2P0G7</accession>
<evidence type="ECO:0000259" key="2">
    <source>
        <dbReference type="PROSITE" id="PS50172"/>
    </source>
</evidence>
<evidence type="ECO:0000256" key="1">
    <source>
        <dbReference type="SAM" id="MobiDB-lite"/>
    </source>
</evidence>
<dbReference type="CDD" id="cd17751">
    <property type="entry name" value="BRCT_microcephalin_rpt3"/>
    <property type="match status" value="1"/>
</dbReference>
<gene>
    <name evidence="3" type="ORF">HHI36_018619</name>
</gene>
<evidence type="ECO:0000313" key="3">
    <source>
        <dbReference type="EMBL" id="KAL3284458.1"/>
    </source>
</evidence>
<dbReference type="EMBL" id="JABFTP020000165">
    <property type="protein sequence ID" value="KAL3284458.1"/>
    <property type="molecule type" value="Genomic_DNA"/>
</dbReference>
<organism evidence="3 4">
    <name type="scientific">Cryptolaemus montrouzieri</name>
    <dbReference type="NCBI Taxonomy" id="559131"/>
    <lineage>
        <taxon>Eukaryota</taxon>
        <taxon>Metazoa</taxon>
        <taxon>Ecdysozoa</taxon>
        <taxon>Arthropoda</taxon>
        <taxon>Hexapoda</taxon>
        <taxon>Insecta</taxon>
        <taxon>Pterygota</taxon>
        <taxon>Neoptera</taxon>
        <taxon>Endopterygota</taxon>
        <taxon>Coleoptera</taxon>
        <taxon>Polyphaga</taxon>
        <taxon>Cucujiformia</taxon>
        <taxon>Coccinelloidea</taxon>
        <taxon>Coccinellidae</taxon>
        <taxon>Scymninae</taxon>
        <taxon>Scymnini</taxon>
        <taxon>Cryptolaemus</taxon>
    </lineage>
</organism>
<dbReference type="PANTHER" id="PTHR14625">
    <property type="entry name" value="MICROCEPHALIN"/>
    <property type="match status" value="1"/>
</dbReference>
<dbReference type="CDD" id="cd17736">
    <property type="entry name" value="BRCT_microcephalin_rpt2"/>
    <property type="match status" value="1"/>
</dbReference>